<reference evidence="2 3" key="1">
    <citation type="submission" date="2014-04" db="EMBL/GenBank/DDBJ databases">
        <authorList>
            <consortium name="DOE Joint Genome Institute"/>
            <person name="Kuo A."/>
            <person name="Girlanda M."/>
            <person name="Perotto S."/>
            <person name="Kohler A."/>
            <person name="Nagy L.G."/>
            <person name="Floudas D."/>
            <person name="Copeland A."/>
            <person name="Barry K.W."/>
            <person name="Cichocki N."/>
            <person name="Veneault-Fourrey C."/>
            <person name="LaButti K."/>
            <person name="Lindquist E.A."/>
            <person name="Lipzen A."/>
            <person name="Lundell T."/>
            <person name="Morin E."/>
            <person name="Murat C."/>
            <person name="Sun H."/>
            <person name="Tunlid A."/>
            <person name="Henrissat B."/>
            <person name="Grigoriev I.V."/>
            <person name="Hibbett D.S."/>
            <person name="Martin F."/>
            <person name="Nordberg H.P."/>
            <person name="Cantor M.N."/>
            <person name="Hua S.X."/>
        </authorList>
    </citation>
    <scope>NUCLEOTIDE SEQUENCE [LARGE SCALE GENOMIC DNA]</scope>
    <source>
        <strain evidence="2 3">MUT 4182</strain>
    </source>
</reference>
<dbReference type="AlphaFoldDB" id="A0A0C3LGE2"/>
<accession>A0A0C3LGE2</accession>
<dbReference type="OrthoDB" id="10589208at2759"/>
<feature type="non-terminal residue" evidence="2">
    <location>
        <position position="170"/>
    </location>
</feature>
<name>A0A0C3LGE2_9AGAM</name>
<protein>
    <submittedName>
        <fullName evidence="2">Uncharacterized protein</fullName>
    </submittedName>
</protein>
<proteinExistence type="predicted"/>
<organism evidence="2 3">
    <name type="scientific">Tulasnella calospora MUT 4182</name>
    <dbReference type="NCBI Taxonomy" id="1051891"/>
    <lineage>
        <taxon>Eukaryota</taxon>
        <taxon>Fungi</taxon>
        <taxon>Dikarya</taxon>
        <taxon>Basidiomycota</taxon>
        <taxon>Agaricomycotina</taxon>
        <taxon>Agaricomycetes</taxon>
        <taxon>Cantharellales</taxon>
        <taxon>Tulasnellaceae</taxon>
        <taxon>Tulasnella</taxon>
    </lineage>
</organism>
<gene>
    <name evidence="2" type="ORF">M407DRAFT_245771</name>
</gene>
<evidence type="ECO:0000313" key="3">
    <source>
        <dbReference type="Proteomes" id="UP000054248"/>
    </source>
</evidence>
<dbReference type="Proteomes" id="UP000054248">
    <property type="component" value="Unassembled WGS sequence"/>
</dbReference>
<sequence>MYIEHPPIPTALRYKGLKTVVQATAEDIGRAVEILDAAQRACLETPRPEPKITVEDLGKLSIYRHRLETNHAEHHYPRDRENAITLSKLEDLTTMMEGLVRQVSDLKETVDKLASLPQQVRDLETLPASVETLSTDFGTFAIPIVQRHNAGCTRGINFQRVPFPSGKWPD</sequence>
<dbReference type="HOGENOM" id="CLU_1574536_0_0_1"/>
<dbReference type="EMBL" id="KN823171">
    <property type="protein sequence ID" value="KIO20527.1"/>
    <property type="molecule type" value="Genomic_DNA"/>
</dbReference>
<evidence type="ECO:0000256" key="1">
    <source>
        <dbReference type="SAM" id="Coils"/>
    </source>
</evidence>
<feature type="coiled-coil region" evidence="1">
    <location>
        <begin position="89"/>
        <end position="116"/>
    </location>
</feature>
<evidence type="ECO:0000313" key="2">
    <source>
        <dbReference type="EMBL" id="KIO20527.1"/>
    </source>
</evidence>
<reference evidence="3" key="2">
    <citation type="submission" date="2015-01" db="EMBL/GenBank/DDBJ databases">
        <title>Evolutionary Origins and Diversification of the Mycorrhizal Mutualists.</title>
        <authorList>
            <consortium name="DOE Joint Genome Institute"/>
            <consortium name="Mycorrhizal Genomics Consortium"/>
            <person name="Kohler A."/>
            <person name="Kuo A."/>
            <person name="Nagy L.G."/>
            <person name="Floudas D."/>
            <person name="Copeland A."/>
            <person name="Barry K.W."/>
            <person name="Cichocki N."/>
            <person name="Veneault-Fourrey C."/>
            <person name="LaButti K."/>
            <person name="Lindquist E.A."/>
            <person name="Lipzen A."/>
            <person name="Lundell T."/>
            <person name="Morin E."/>
            <person name="Murat C."/>
            <person name="Riley R."/>
            <person name="Ohm R."/>
            <person name="Sun H."/>
            <person name="Tunlid A."/>
            <person name="Henrissat B."/>
            <person name="Grigoriev I.V."/>
            <person name="Hibbett D.S."/>
            <person name="Martin F."/>
        </authorList>
    </citation>
    <scope>NUCLEOTIDE SEQUENCE [LARGE SCALE GENOMIC DNA]</scope>
    <source>
        <strain evidence="3">MUT 4182</strain>
    </source>
</reference>
<keyword evidence="1" id="KW-0175">Coiled coil</keyword>
<keyword evidence="3" id="KW-1185">Reference proteome</keyword>